<dbReference type="EMBL" id="OY731402">
    <property type="protein sequence ID" value="CAJ1955582.1"/>
    <property type="molecule type" value="Genomic_DNA"/>
</dbReference>
<evidence type="ECO:0000313" key="6">
    <source>
        <dbReference type="Proteomes" id="UP001189624"/>
    </source>
</evidence>
<keyword evidence="2" id="KW-0378">Hydrolase</keyword>
<protein>
    <submittedName>
        <fullName evidence="5">Uncharacterized protein</fullName>
    </submittedName>
</protein>
<dbReference type="Pfam" id="PF00232">
    <property type="entry name" value="Glyco_hydro_1"/>
    <property type="match status" value="1"/>
</dbReference>
<evidence type="ECO:0000256" key="2">
    <source>
        <dbReference type="ARBA" id="ARBA00022801"/>
    </source>
</evidence>
<evidence type="ECO:0000256" key="1">
    <source>
        <dbReference type="ARBA" id="ARBA00010838"/>
    </source>
</evidence>
<organism evidence="5 6">
    <name type="scientific">Sphenostylis stenocarpa</name>
    <dbReference type="NCBI Taxonomy" id="92480"/>
    <lineage>
        <taxon>Eukaryota</taxon>
        <taxon>Viridiplantae</taxon>
        <taxon>Streptophyta</taxon>
        <taxon>Embryophyta</taxon>
        <taxon>Tracheophyta</taxon>
        <taxon>Spermatophyta</taxon>
        <taxon>Magnoliopsida</taxon>
        <taxon>eudicotyledons</taxon>
        <taxon>Gunneridae</taxon>
        <taxon>Pentapetalae</taxon>
        <taxon>rosids</taxon>
        <taxon>fabids</taxon>
        <taxon>Fabales</taxon>
        <taxon>Fabaceae</taxon>
        <taxon>Papilionoideae</taxon>
        <taxon>50 kb inversion clade</taxon>
        <taxon>NPAAA clade</taxon>
        <taxon>indigoferoid/millettioid clade</taxon>
        <taxon>Phaseoleae</taxon>
        <taxon>Sphenostylis</taxon>
    </lineage>
</organism>
<dbReference type="GO" id="GO:0005975">
    <property type="term" value="P:carbohydrate metabolic process"/>
    <property type="evidence" value="ECO:0007669"/>
    <property type="project" value="InterPro"/>
</dbReference>
<proteinExistence type="inferred from homology"/>
<dbReference type="InterPro" id="IPR017853">
    <property type="entry name" value="GH"/>
</dbReference>
<dbReference type="GO" id="GO:0008422">
    <property type="term" value="F:beta-glucosidase activity"/>
    <property type="evidence" value="ECO:0007669"/>
    <property type="project" value="TreeGrafter"/>
</dbReference>
<name>A0AA86SEH8_9FABA</name>
<dbReference type="SUPFAM" id="SSF51445">
    <property type="entry name" value="(Trans)glycosidases"/>
    <property type="match status" value="1"/>
</dbReference>
<dbReference type="InterPro" id="IPR001360">
    <property type="entry name" value="Glyco_hydro_1"/>
</dbReference>
<evidence type="ECO:0000256" key="3">
    <source>
        <dbReference type="ARBA" id="ARBA00023295"/>
    </source>
</evidence>
<dbReference type="Gene3D" id="3.20.20.80">
    <property type="entry name" value="Glycosidases"/>
    <property type="match status" value="1"/>
</dbReference>
<evidence type="ECO:0000256" key="4">
    <source>
        <dbReference type="RuleBase" id="RU003690"/>
    </source>
</evidence>
<dbReference type="Proteomes" id="UP001189624">
    <property type="component" value="Chromosome 5"/>
</dbReference>
<dbReference type="FunFam" id="3.20.20.80:FF:000041">
    <property type="entry name" value="Beta-glucosidase 7"/>
    <property type="match status" value="1"/>
</dbReference>
<gene>
    <name evidence="5" type="ORF">AYBTSS11_LOCUS16204</name>
</gene>
<dbReference type="PANTHER" id="PTHR10353">
    <property type="entry name" value="GLYCOSYL HYDROLASE"/>
    <property type="match status" value="1"/>
</dbReference>
<keyword evidence="6" id="KW-1185">Reference proteome</keyword>
<dbReference type="AlphaFoldDB" id="A0AA86SEH8"/>
<keyword evidence="3" id="KW-0326">Glycosidase</keyword>
<comment type="similarity">
    <text evidence="1 4">Belongs to the glycosyl hydrolase 1 family.</text>
</comment>
<accession>A0AA86SEH8</accession>
<sequence>MFLHSIEVLFRQALSLEQQPHRTSSIKHQHQIKDPTYEGAAKEGGRGPSIWDEFTHHYPEKIRDRSNGDVAVDQYHRYKEDIKIMRNMNLDAYRFSISWSRILPKGKLSGGINQEGIRYYNNLIDHLLANGLQPYVTLFHWDLPQALEEEYGGFLSPRIVKDFEEYANLCFKEFGDRVKHWITLNEPWSYSRGGYAIGIYAPGRCSEWLNLNCTGGDSGTEPYLASHYQLLAHAASVQVYKKKYQKSQKGIIGITLVCFWYTPYSNHKLDKDAANRALDFMYGWFMEPLTSGKYPESMISLVGERLPKFSEEEARLVTGSYDFIGLNYYTTAYAANAPKTRPNYDSDSNVKTSYSLNGIPIGPSDNEKDKRNRIMFENYTQMVFKPGHACSRS</sequence>
<dbReference type="Gramene" id="rna-AYBTSS11_LOCUS16204">
    <property type="protein sequence ID" value="CAJ1955582.1"/>
    <property type="gene ID" value="gene-AYBTSS11_LOCUS16204"/>
</dbReference>
<evidence type="ECO:0000313" key="5">
    <source>
        <dbReference type="EMBL" id="CAJ1955582.1"/>
    </source>
</evidence>
<dbReference type="PANTHER" id="PTHR10353:SF137">
    <property type="entry name" value="MYROSINASE 3-RELATED"/>
    <property type="match status" value="1"/>
</dbReference>
<reference evidence="5" key="1">
    <citation type="submission" date="2023-10" db="EMBL/GenBank/DDBJ databases">
        <authorList>
            <person name="Domelevo Entfellner J.-B."/>
        </authorList>
    </citation>
    <scope>NUCLEOTIDE SEQUENCE</scope>
</reference>